<dbReference type="GO" id="GO:0020037">
    <property type="term" value="F:heme binding"/>
    <property type="evidence" value="ECO:0007669"/>
    <property type="project" value="UniProtKB-UniRule"/>
</dbReference>
<feature type="active site" description="Proton acceptor" evidence="8">
    <location>
        <position position="125"/>
    </location>
</feature>
<feature type="signal peptide" evidence="12">
    <location>
        <begin position="1"/>
        <end position="18"/>
    </location>
</feature>
<evidence type="ECO:0000256" key="12">
    <source>
        <dbReference type="RuleBase" id="RU363051"/>
    </source>
</evidence>
<comment type="caution">
    <text evidence="15">The sequence shown here is derived from an EMBL/GenBank/DDBJ whole genome shotgun (WGS) entry which is preliminary data.</text>
</comment>
<dbReference type="FunFam" id="1.10.520.10:FF:000021">
    <property type="entry name" value="Peroxidase"/>
    <property type="match status" value="1"/>
</dbReference>
<proteinExistence type="inferred from homology"/>
<feature type="binding site" evidence="9">
    <location>
        <position position="273"/>
    </location>
    <ligand>
        <name>Ca(2+)</name>
        <dbReference type="ChEBI" id="CHEBI:29108"/>
        <label>2</label>
    </ligand>
</feature>
<keyword evidence="11" id="KW-1015">Disulfide bond</keyword>
<evidence type="ECO:0000256" key="3">
    <source>
        <dbReference type="ARBA" id="ARBA00022617"/>
    </source>
</evidence>
<feature type="binding site" evidence="9">
    <location>
        <position position="142"/>
    </location>
    <ligand>
        <name>Ca(2+)</name>
        <dbReference type="ChEBI" id="CHEBI:29108"/>
        <label>1</label>
    </ligand>
</feature>
<dbReference type="GO" id="GO:0046872">
    <property type="term" value="F:metal ion binding"/>
    <property type="evidence" value="ECO:0007669"/>
    <property type="project" value="UniProtKB-UniRule"/>
</dbReference>
<keyword evidence="5 12" id="KW-0560">Oxidoreductase</keyword>
<dbReference type="GO" id="GO:0042744">
    <property type="term" value="P:hydrogen peroxide catabolic process"/>
    <property type="evidence" value="ECO:0007669"/>
    <property type="project" value="TreeGrafter"/>
</dbReference>
<evidence type="ECO:0000256" key="5">
    <source>
        <dbReference type="ARBA" id="ARBA00023002"/>
    </source>
</evidence>
<evidence type="ECO:0000313" key="16">
    <source>
        <dbReference type="Proteomes" id="UP000756346"/>
    </source>
</evidence>
<evidence type="ECO:0000259" key="14">
    <source>
        <dbReference type="PROSITE" id="PS50873"/>
    </source>
</evidence>
<comment type="cofactor">
    <cofactor evidence="9">
        <name>heme b</name>
        <dbReference type="ChEBI" id="CHEBI:60344"/>
    </cofactor>
    <text evidence="9">Binds 1 heme b (iron(II)-protoporphyrin IX) group per subunit.</text>
</comment>
<dbReference type="InterPro" id="IPR002016">
    <property type="entry name" value="Haem_peroxidase"/>
</dbReference>
<dbReference type="PROSITE" id="PS50873">
    <property type="entry name" value="PEROXIDASE_4"/>
    <property type="match status" value="1"/>
</dbReference>
<feature type="binding site" evidence="9">
    <location>
        <position position="126"/>
    </location>
    <ligand>
        <name>Ca(2+)</name>
        <dbReference type="ChEBI" id="CHEBI:29108"/>
        <label>1</label>
    </ligand>
</feature>
<dbReference type="PRINTS" id="PR00458">
    <property type="entry name" value="PEROXIDASE"/>
</dbReference>
<evidence type="ECO:0000256" key="6">
    <source>
        <dbReference type="ARBA" id="ARBA00023004"/>
    </source>
</evidence>
<feature type="binding site" evidence="9">
    <location>
        <position position="266"/>
    </location>
    <ligand>
        <name>Ca(2+)</name>
        <dbReference type="ChEBI" id="CHEBI:29108"/>
        <label>2</label>
    </ligand>
</feature>
<feature type="chain" id="PRO_5040539339" description="Peroxidase" evidence="12">
    <location>
        <begin position="19"/>
        <end position="378"/>
    </location>
</feature>
<feature type="disulfide bond" evidence="11">
    <location>
        <begin position="112"/>
        <end position="193"/>
    </location>
</feature>
<dbReference type="Gene3D" id="1.10.520.10">
    <property type="match status" value="1"/>
</dbReference>
<dbReference type="Proteomes" id="UP000756346">
    <property type="component" value="Unassembled WGS sequence"/>
</dbReference>
<feature type="binding site" evidence="9">
    <location>
        <position position="140"/>
    </location>
    <ligand>
        <name>Ca(2+)</name>
        <dbReference type="ChEBI" id="CHEBI:29108"/>
        <label>1</label>
    </ligand>
</feature>
<dbReference type="PRINTS" id="PR00462">
    <property type="entry name" value="LIGNINASE"/>
</dbReference>
<feature type="site" description="Transition state stabilizer" evidence="10">
    <location>
        <position position="121"/>
    </location>
</feature>
<accession>A0A9P8YIC0</accession>
<dbReference type="InterPro" id="IPR044831">
    <property type="entry name" value="Ccp1-like"/>
</dbReference>
<gene>
    <name evidence="15" type="ORF">B0I36DRAFT_344582</name>
</gene>
<organism evidence="15 16">
    <name type="scientific">Microdochium trichocladiopsis</name>
    <dbReference type="NCBI Taxonomy" id="1682393"/>
    <lineage>
        <taxon>Eukaryota</taxon>
        <taxon>Fungi</taxon>
        <taxon>Dikarya</taxon>
        <taxon>Ascomycota</taxon>
        <taxon>Pezizomycotina</taxon>
        <taxon>Sordariomycetes</taxon>
        <taxon>Xylariomycetidae</taxon>
        <taxon>Xylariales</taxon>
        <taxon>Microdochiaceae</taxon>
        <taxon>Microdochium</taxon>
    </lineage>
</organism>
<dbReference type="GO" id="GO:0000302">
    <property type="term" value="P:response to reactive oxygen species"/>
    <property type="evidence" value="ECO:0007669"/>
    <property type="project" value="TreeGrafter"/>
</dbReference>
<evidence type="ECO:0000256" key="8">
    <source>
        <dbReference type="PIRSR" id="PIRSR601621-1"/>
    </source>
</evidence>
<dbReference type="Gene3D" id="1.10.420.10">
    <property type="entry name" value="Peroxidase, domain 2"/>
    <property type="match status" value="1"/>
</dbReference>
<keyword evidence="4 9" id="KW-0479">Metal-binding</keyword>
<keyword evidence="2 12" id="KW-0575">Peroxidase</keyword>
<evidence type="ECO:0000256" key="10">
    <source>
        <dbReference type="PIRSR" id="PIRSR601621-3"/>
    </source>
</evidence>
<dbReference type="InterPro" id="IPR010255">
    <property type="entry name" value="Haem_peroxidase_sf"/>
</dbReference>
<dbReference type="InterPro" id="IPR001621">
    <property type="entry name" value="Ligninase"/>
</dbReference>
<dbReference type="InterPro" id="IPR019794">
    <property type="entry name" value="Peroxidases_AS"/>
</dbReference>
<protein>
    <recommendedName>
        <fullName evidence="12">Peroxidase</fullName>
        <ecNumber evidence="12">1.11.1.-</ecNumber>
    </recommendedName>
</protein>
<evidence type="ECO:0000256" key="9">
    <source>
        <dbReference type="PIRSR" id="PIRSR601621-2"/>
    </source>
</evidence>
<dbReference type="EMBL" id="JAGTJQ010000001">
    <property type="protein sequence ID" value="KAH7040924.1"/>
    <property type="molecule type" value="Genomic_DNA"/>
</dbReference>
<evidence type="ECO:0000256" key="11">
    <source>
        <dbReference type="PIRSR" id="PIRSR601621-4"/>
    </source>
</evidence>
<feature type="domain" description="Plant heme peroxidase family profile" evidence="14">
    <location>
        <begin position="138"/>
        <end position="249"/>
    </location>
</feature>
<evidence type="ECO:0000256" key="13">
    <source>
        <dbReference type="SAM" id="MobiDB-lite"/>
    </source>
</evidence>
<keyword evidence="12" id="KW-0732">Signal</keyword>
<keyword evidence="7" id="KW-0325">Glycoprotein</keyword>
<evidence type="ECO:0000313" key="15">
    <source>
        <dbReference type="EMBL" id="KAH7040924.1"/>
    </source>
</evidence>
<evidence type="ECO:0000256" key="2">
    <source>
        <dbReference type="ARBA" id="ARBA00022559"/>
    </source>
</evidence>
<dbReference type="Pfam" id="PF00141">
    <property type="entry name" value="peroxidase"/>
    <property type="match status" value="1"/>
</dbReference>
<keyword evidence="6 9" id="KW-0408">Iron</keyword>
<dbReference type="GO" id="GO:0034599">
    <property type="term" value="P:cellular response to oxidative stress"/>
    <property type="evidence" value="ECO:0007669"/>
    <property type="project" value="InterPro"/>
</dbReference>
<dbReference type="AlphaFoldDB" id="A0A9P8YIC0"/>
<dbReference type="GeneID" id="70185825"/>
<keyword evidence="9 12" id="KW-0106">Calcium</keyword>
<dbReference type="OrthoDB" id="2113341at2759"/>
<evidence type="ECO:0000256" key="7">
    <source>
        <dbReference type="ARBA" id="ARBA00023180"/>
    </source>
</evidence>
<reference evidence="15" key="1">
    <citation type="journal article" date="2021" name="Nat. Commun.">
        <title>Genetic determinants of endophytism in the Arabidopsis root mycobiome.</title>
        <authorList>
            <person name="Mesny F."/>
            <person name="Miyauchi S."/>
            <person name="Thiergart T."/>
            <person name="Pickel B."/>
            <person name="Atanasova L."/>
            <person name="Karlsson M."/>
            <person name="Huettel B."/>
            <person name="Barry K.W."/>
            <person name="Haridas S."/>
            <person name="Chen C."/>
            <person name="Bauer D."/>
            <person name="Andreopoulos W."/>
            <person name="Pangilinan J."/>
            <person name="LaButti K."/>
            <person name="Riley R."/>
            <person name="Lipzen A."/>
            <person name="Clum A."/>
            <person name="Drula E."/>
            <person name="Henrissat B."/>
            <person name="Kohler A."/>
            <person name="Grigoriev I.V."/>
            <person name="Martin F.M."/>
            <person name="Hacquard S."/>
        </authorList>
    </citation>
    <scope>NUCLEOTIDE SEQUENCE</scope>
    <source>
        <strain evidence="15">MPI-CAGE-CH-0230</strain>
    </source>
</reference>
<feature type="binding site" evidence="9">
    <location>
        <position position="249"/>
    </location>
    <ligand>
        <name>Ca(2+)</name>
        <dbReference type="ChEBI" id="CHEBI:29108"/>
        <label>2</label>
    </ligand>
</feature>
<evidence type="ECO:0000256" key="1">
    <source>
        <dbReference type="ARBA" id="ARBA00006089"/>
    </source>
</evidence>
<dbReference type="PROSITE" id="PS00436">
    <property type="entry name" value="PEROXIDASE_2"/>
    <property type="match status" value="1"/>
</dbReference>
<keyword evidence="16" id="KW-1185">Reference proteome</keyword>
<feature type="binding site" evidence="9">
    <location>
        <position position="268"/>
    </location>
    <ligand>
        <name>Ca(2+)</name>
        <dbReference type="ChEBI" id="CHEBI:29108"/>
        <label>2</label>
    </ligand>
</feature>
<dbReference type="RefSeq" id="XP_046018979.1">
    <property type="nucleotide sequence ID" value="XM_046156279.1"/>
</dbReference>
<comment type="similarity">
    <text evidence="1 12">Belongs to the peroxidase family. Ligninase subfamily.</text>
</comment>
<name>A0A9P8YIC0_9PEZI</name>
<sequence>MRLSTTLVSLASAAGTLAYPGMGKVMEEIEARDEMLKGRSIELIGDLISGAYSPAGQAIKGILQGFGIAVADKTQYKAPGALGSDACKKDKLCMWKYLADEMYAVFADSEGCTDLARGAIRLGFHDAGSWDRKSPNGGADGSILLAGELSRPENFGLETIGSTTMGWYTKYKPYGAGMADIIQLGANVGVVACPDGPRIRTFVGRPDSSKPAPDGKLPSVHADAQSLIDLFAAKTFTATDLVALVGAHTASKQRFVDPSRAGAAQDSTPHYWDTSFYSETLDAARGISRNATKTADPEEADGTDNDGPTATDVFVFQSDKNLAVYSKTKIQWAIFAGKLGKPTWALAYASSYFRMSMLGVKNLNSLTEISKVLPLTRT</sequence>
<feature type="binding site" description="axial binding residue" evidence="9">
    <location>
        <position position="248"/>
    </location>
    <ligand>
        <name>heme b</name>
        <dbReference type="ChEBI" id="CHEBI:60344"/>
    </ligand>
    <ligandPart>
        <name>Fe</name>
        <dbReference type="ChEBI" id="CHEBI:18248"/>
    </ligandPart>
</feature>
<comment type="cofactor">
    <cofactor evidence="9 12">
        <name>Ca(2+)</name>
        <dbReference type="ChEBI" id="CHEBI:29108"/>
    </cofactor>
    <text evidence="9 12">Binds 2 calcium ions per subunit.</text>
</comment>
<dbReference type="SUPFAM" id="SSF48113">
    <property type="entry name" value="Heme-dependent peroxidases"/>
    <property type="match status" value="1"/>
</dbReference>
<keyword evidence="3 9" id="KW-0349">Heme</keyword>
<dbReference type="GO" id="GO:0004601">
    <property type="term" value="F:peroxidase activity"/>
    <property type="evidence" value="ECO:0007669"/>
    <property type="project" value="UniProtKB-KW"/>
</dbReference>
<feature type="binding site" evidence="9">
    <location>
        <position position="138"/>
    </location>
    <ligand>
        <name>Ca(2+)</name>
        <dbReference type="ChEBI" id="CHEBI:29108"/>
        <label>1</label>
    </ligand>
</feature>
<feature type="region of interest" description="Disordered" evidence="13">
    <location>
        <begin position="290"/>
        <end position="309"/>
    </location>
</feature>
<dbReference type="PANTHER" id="PTHR31356">
    <property type="entry name" value="THYLAKOID LUMENAL 29 KDA PROTEIN, CHLOROPLASTIC-RELATED"/>
    <property type="match status" value="1"/>
</dbReference>
<dbReference type="PANTHER" id="PTHR31356:SF66">
    <property type="entry name" value="CATALASE-PEROXIDASE"/>
    <property type="match status" value="1"/>
</dbReference>
<evidence type="ECO:0000256" key="4">
    <source>
        <dbReference type="ARBA" id="ARBA00022723"/>
    </source>
</evidence>
<dbReference type="EC" id="1.11.1.-" evidence="12"/>